<accession>A0ABS2RLQ7</accession>
<sequence>MSAQPPAGAVPPAPTIDFCRVLTAAEIGAVTGDEPRPGVRRLGYSCWYAFGGDTRAGVLVSDLTAVSRDLHRSYQSAYALAARTGGARRVPAIGEAAFVSTTLLPGVHQGLVIAASHLVKIDISGGIGLQPTDILGRVLPALLELVARKAAVDH</sequence>
<reference evidence="1 2" key="1">
    <citation type="submission" date="2021-01" db="EMBL/GenBank/DDBJ databases">
        <title>Sequencing the genomes of 1000 actinobacteria strains.</title>
        <authorList>
            <person name="Klenk H.-P."/>
        </authorList>
    </citation>
    <scope>NUCLEOTIDE SEQUENCE [LARGE SCALE GENOMIC DNA]</scope>
    <source>
        <strain evidence="1 2">DSM 18662</strain>
    </source>
</reference>
<dbReference type="RefSeq" id="WP_204918164.1">
    <property type="nucleotide sequence ID" value="NZ_BAAAQP010000003.1"/>
</dbReference>
<evidence type="ECO:0000313" key="1">
    <source>
        <dbReference type="EMBL" id="MBM7799417.1"/>
    </source>
</evidence>
<dbReference type="EMBL" id="JAFBCF010000001">
    <property type="protein sequence ID" value="MBM7799417.1"/>
    <property type="molecule type" value="Genomic_DNA"/>
</dbReference>
<comment type="caution">
    <text evidence="1">The sequence shown here is derived from an EMBL/GenBank/DDBJ whole genome shotgun (WGS) entry which is preliminary data.</text>
</comment>
<gene>
    <name evidence="1" type="ORF">JOE57_002338</name>
</gene>
<keyword evidence="2" id="KW-1185">Reference proteome</keyword>
<name>A0ABS2RLQ7_9ACTN</name>
<organism evidence="1 2">
    <name type="scientific">Microlunatus panaciterrae</name>
    <dbReference type="NCBI Taxonomy" id="400768"/>
    <lineage>
        <taxon>Bacteria</taxon>
        <taxon>Bacillati</taxon>
        <taxon>Actinomycetota</taxon>
        <taxon>Actinomycetes</taxon>
        <taxon>Propionibacteriales</taxon>
        <taxon>Propionibacteriaceae</taxon>
        <taxon>Microlunatus</taxon>
    </lineage>
</organism>
<evidence type="ECO:0000313" key="2">
    <source>
        <dbReference type="Proteomes" id="UP000704762"/>
    </source>
</evidence>
<proteinExistence type="predicted"/>
<protein>
    <submittedName>
        <fullName evidence="1">Uncharacterized protein</fullName>
    </submittedName>
</protein>
<dbReference type="Proteomes" id="UP000704762">
    <property type="component" value="Unassembled WGS sequence"/>
</dbReference>